<dbReference type="Gene3D" id="3.40.630.10">
    <property type="entry name" value="Zn peptidases"/>
    <property type="match status" value="1"/>
</dbReference>
<feature type="transmembrane region" description="Helical" evidence="1">
    <location>
        <begin position="426"/>
        <end position="444"/>
    </location>
</feature>
<feature type="domain" description="Peptidase M28" evidence="2">
    <location>
        <begin position="226"/>
        <end position="410"/>
    </location>
</feature>
<proteinExistence type="predicted"/>
<dbReference type="InterPro" id="IPR007484">
    <property type="entry name" value="Peptidase_M28"/>
</dbReference>
<dbReference type="SUPFAM" id="SSF53187">
    <property type="entry name" value="Zn-dependent exopeptidases"/>
    <property type="match status" value="1"/>
</dbReference>
<dbReference type="AlphaFoldDB" id="A0A1H5RQ30"/>
<dbReference type="Pfam" id="PF04389">
    <property type="entry name" value="Peptidase_M28"/>
    <property type="match status" value="1"/>
</dbReference>
<keyword evidence="1" id="KW-0812">Transmembrane</keyword>
<reference evidence="4" key="1">
    <citation type="submission" date="2016-10" db="EMBL/GenBank/DDBJ databases">
        <authorList>
            <person name="Varghese N."/>
            <person name="Submissions S."/>
        </authorList>
    </citation>
    <scope>NUCLEOTIDE SEQUENCE [LARGE SCALE GENOMIC DNA]</scope>
    <source>
        <strain evidence="4">DSM 5463</strain>
    </source>
</reference>
<keyword evidence="1" id="KW-0472">Membrane</keyword>
<evidence type="ECO:0000256" key="1">
    <source>
        <dbReference type="SAM" id="Phobius"/>
    </source>
</evidence>
<dbReference type="GO" id="GO:0006508">
    <property type="term" value="P:proteolysis"/>
    <property type="evidence" value="ECO:0007669"/>
    <property type="project" value="InterPro"/>
</dbReference>
<protein>
    <submittedName>
        <fullName evidence="3">Peptidase family M28</fullName>
    </submittedName>
</protein>
<evidence type="ECO:0000313" key="4">
    <source>
        <dbReference type="Proteomes" id="UP000242850"/>
    </source>
</evidence>
<dbReference type="InterPro" id="IPR045175">
    <property type="entry name" value="M28_fam"/>
</dbReference>
<dbReference type="OrthoDB" id="233977at2"/>
<dbReference type="Proteomes" id="UP000242850">
    <property type="component" value="Unassembled WGS sequence"/>
</dbReference>
<dbReference type="RefSeq" id="WP_103895154.1">
    <property type="nucleotide sequence ID" value="NZ_FNUK01000001.1"/>
</dbReference>
<dbReference type="Gene3D" id="3.50.30.30">
    <property type="match status" value="1"/>
</dbReference>
<gene>
    <name evidence="3" type="ORF">SAMN05660865_00124</name>
</gene>
<keyword evidence="1" id="KW-1133">Transmembrane helix</keyword>
<evidence type="ECO:0000313" key="3">
    <source>
        <dbReference type="EMBL" id="SEF39611.1"/>
    </source>
</evidence>
<sequence>MKKIVGFIVVILMFLQNIALAYFNPQNVYNFIKELSSEKYRGRLCGDVGNELACDFVAKKFKDAKLNPLGDNNTFFQHFYAYVPYIEGETYFRVYDNNKLIKEYKYGIDFKEVPFGLSKGGYIKGKIYSDEKKGDIFISINYPSETISEYNFDKNLLSKGIKAVIYMYNLNPNFKSTYKLQNEYKKGLIKIALNSKYLDEIINFQKKGYTFEIKSSMEFKKVKTKNVIAYKKAKEKKYPPIIFSAHIDHVGYDANKIYPGALDNASGVSFLIELANHLKNKQTNRNIIFIAFNAEEEGLLGSYYFVNNPPISLEGAECINFDMIGSKKEIPLTALKSSLSLNRQDSIDAFLNSHNLKRSYEDNSDHVPFTLKGISSVTLIHDDLDKIHTPYDTIENIDIKNIIKVYKIVEDYLSKKNVFIEDNAPILYYVISSTFILIIIFTIYNKK</sequence>
<dbReference type="PANTHER" id="PTHR12147:SF26">
    <property type="entry name" value="PEPTIDASE M28 DOMAIN-CONTAINING PROTEIN"/>
    <property type="match status" value="1"/>
</dbReference>
<dbReference type="GO" id="GO:0008235">
    <property type="term" value="F:metalloexopeptidase activity"/>
    <property type="evidence" value="ECO:0007669"/>
    <property type="project" value="InterPro"/>
</dbReference>
<organism evidence="3 4">
    <name type="scientific">Caloramator fervidus</name>
    <dbReference type="NCBI Taxonomy" id="29344"/>
    <lineage>
        <taxon>Bacteria</taxon>
        <taxon>Bacillati</taxon>
        <taxon>Bacillota</taxon>
        <taxon>Clostridia</taxon>
        <taxon>Eubacteriales</taxon>
        <taxon>Clostridiaceae</taxon>
        <taxon>Caloramator</taxon>
    </lineage>
</organism>
<dbReference type="EMBL" id="FNUK01000001">
    <property type="protein sequence ID" value="SEF39611.1"/>
    <property type="molecule type" value="Genomic_DNA"/>
</dbReference>
<accession>A0A1H5RQ30</accession>
<keyword evidence="4" id="KW-1185">Reference proteome</keyword>
<dbReference type="PANTHER" id="PTHR12147">
    <property type="entry name" value="METALLOPEPTIDASE M28 FAMILY MEMBER"/>
    <property type="match status" value="1"/>
</dbReference>
<evidence type="ECO:0000259" key="2">
    <source>
        <dbReference type="Pfam" id="PF04389"/>
    </source>
</evidence>
<name>A0A1H5RQ30_9CLOT</name>